<dbReference type="InterPro" id="IPR013324">
    <property type="entry name" value="RNA_pol_sigma_r3/r4-like"/>
</dbReference>
<keyword evidence="4" id="KW-0804">Transcription</keyword>
<sequence length="173" mass="20468">MKRLIQKAQRGNDQAFLKIFQHYEADLYRMAYVYVKNPDDALDVVQEVAYQAFKRIGTLREPQFLKTWLMKIAINCALDVMKKRKNVIHLMPEFEESIGSTETDYAITMTLADMMDSLHEDERSVVVLKYYQDYTFQQISDLLEWPIGTVKTTLYRAVDKLRREWKEVDCYGS</sequence>
<dbReference type="PANTHER" id="PTHR43133">
    <property type="entry name" value="RNA POLYMERASE ECF-TYPE SIGMA FACTO"/>
    <property type="match status" value="1"/>
</dbReference>
<evidence type="ECO:0000313" key="7">
    <source>
        <dbReference type="EMBL" id="ACQ70694.1"/>
    </source>
</evidence>
<dbReference type="InterPro" id="IPR007627">
    <property type="entry name" value="RNA_pol_sigma70_r2"/>
</dbReference>
<dbReference type="Gene3D" id="1.10.1740.10">
    <property type="match status" value="1"/>
</dbReference>
<keyword evidence="8" id="KW-1185">Reference proteome</keyword>
<dbReference type="HOGENOM" id="CLU_047691_3_1_9"/>
<dbReference type="PANTHER" id="PTHR43133:SF51">
    <property type="entry name" value="RNA POLYMERASE SIGMA FACTOR"/>
    <property type="match status" value="1"/>
</dbReference>
<dbReference type="Gene3D" id="1.10.10.10">
    <property type="entry name" value="Winged helix-like DNA-binding domain superfamily/Winged helix DNA-binding domain"/>
    <property type="match status" value="1"/>
</dbReference>
<dbReference type="AlphaFoldDB" id="C4L031"/>
<evidence type="ECO:0000259" key="5">
    <source>
        <dbReference type="Pfam" id="PF04542"/>
    </source>
</evidence>
<organism evidence="7 8">
    <name type="scientific">Exiguobacterium sp. (strain ATCC BAA-1283 / AT1b)</name>
    <dbReference type="NCBI Taxonomy" id="360911"/>
    <lineage>
        <taxon>Bacteria</taxon>
        <taxon>Bacillati</taxon>
        <taxon>Bacillota</taxon>
        <taxon>Bacilli</taxon>
        <taxon>Bacillales</taxon>
        <taxon>Bacillales Family XII. Incertae Sedis</taxon>
        <taxon>Exiguobacterium</taxon>
    </lineage>
</organism>
<dbReference type="KEGG" id="eat:EAT1b_1768"/>
<dbReference type="eggNOG" id="COG1595">
    <property type="taxonomic scope" value="Bacteria"/>
</dbReference>
<dbReference type="GO" id="GO:0003677">
    <property type="term" value="F:DNA binding"/>
    <property type="evidence" value="ECO:0007669"/>
    <property type="project" value="InterPro"/>
</dbReference>
<dbReference type="Pfam" id="PF04542">
    <property type="entry name" value="Sigma70_r2"/>
    <property type="match status" value="1"/>
</dbReference>
<dbReference type="InterPro" id="IPR014284">
    <property type="entry name" value="RNA_pol_sigma-70_dom"/>
</dbReference>
<dbReference type="GO" id="GO:0006352">
    <property type="term" value="P:DNA-templated transcription initiation"/>
    <property type="evidence" value="ECO:0007669"/>
    <property type="project" value="InterPro"/>
</dbReference>
<dbReference type="InterPro" id="IPR013249">
    <property type="entry name" value="RNA_pol_sigma70_r4_t2"/>
</dbReference>
<evidence type="ECO:0000313" key="8">
    <source>
        <dbReference type="Proteomes" id="UP000000716"/>
    </source>
</evidence>
<dbReference type="EMBL" id="CP001615">
    <property type="protein sequence ID" value="ACQ70694.1"/>
    <property type="molecule type" value="Genomic_DNA"/>
</dbReference>
<comment type="similarity">
    <text evidence="1">Belongs to the sigma-70 factor family. ECF subfamily.</text>
</comment>
<dbReference type="InterPro" id="IPR036388">
    <property type="entry name" value="WH-like_DNA-bd_sf"/>
</dbReference>
<proteinExistence type="inferred from homology"/>
<feature type="domain" description="RNA polymerase sigma factor 70 region 4 type 2" evidence="6">
    <location>
        <begin position="111"/>
        <end position="161"/>
    </location>
</feature>
<keyword evidence="3" id="KW-0731">Sigma factor</keyword>
<evidence type="ECO:0000259" key="6">
    <source>
        <dbReference type="Pfam" id="PF08281"/>
    </source>
</evidence>
<evidence type="ECO:0000256" key="1">
    <source>
        <dbReference type="ARBA" id="ARBA00010641"/>
    </source>
</evidence>
<dbReference type="Proteomes" id="UP000000716">
    <property type="component" value="Chromosome"/>
</dbReference>
<dbReference type="SUPFAM" id="SSF88946">
    <property type="entry name" value="Sigma2 domain of RNA polymerase sigma factors"/>
    <property type="match status" value="1"/>
</dbReference>
<dbReference type="GO" id="GO:0016987">
    <property type="term" value="F:sigma factor activity"/>
    <property type="evidence" value="ECO:0007669"/>
    <property type="project" value="UniProtKB-KW"/>
</dbReference>
<keyword evidence="2" id="KW-0805">Transcription regulation</keyword>
<accession>C4L031</accession>
<dbReference type="STRING" id="360911.EAT1b_1768"/>
<dbReference type="SUPFAM" id="SSF88659">
    <property type="entry name" value="Sigma3 and sigma4 domains of RNA polymerase sigma factors"/>
    <property type="match status" value="1"/>
</dbReference>
<dbReference type="CDD" id="cd06171">
    <property type="entry name" value="Sigma70_r4"/>
    <property type="match status" value="1"/>
</dbReference>
<dbReference type="InterPro" id="IPR013325">
    <property type="entry name" value="RNA_pol_sigma_r2"/>
</dbReference>
<evidence type="ECO:0000256" key="2">
    <source>
        <dbReference type="ARBA" id="ARBA00023015"/>
    </source>
</evidence>
<name>C4L031_EXISA</name>
<evidence type="ECO:0000256" key="3">
    <source>
        <dbReference type="ARBA" id="ARBA00023082"/>
    </source>
</evidence>
<protein>
    <submittedName>
        <fullName evidence="7">RNA polymerase, sigma-24 subunit, ECF subfamily</fullName>
    </submittedName>
</protein>
<gene>
    <name evidence="7" type="ordered locus">EAT1b_1768</name>
</gene>
<dbReference type="RefSeq" id="WP_015880253.1">
    <property type="nucleotide sequence ID" value="NC_012673.1"/>
</dbReference>
<feature type="domain" description="RNA polymerase sigma-70 region 2" evidence="5">
    <location>
        <begin position="20"/>
        <end position="85"/>
    </location>
</feature>
<evidence type="ECO:0000256" key="4">
    <source>
        <dbReference type="ARBA" id="ARBA00023163"/>
    </source>
</evidence>
<dbReference type="OrthoDB" id="9782703at2"/>
<reference evidence="7 8" key="1">
    <citation type="journal article" date="2011" name="J. Bacteriol.">
        <title>Complete genome sequence of the Thermophilic Bacterium Exiguobacterium sp. AT1b.</title>
        <authorList>
            <person name="Vishnivetskaya T.A."/>
            <person name="Lucas S."/>
            <person name="Copeland A."/>
            <person name="Lapidus A."/>
            <person name="Glavina Del Rio T."/>
            <person name="Dalin E."/>
            <person name="Tice H."/>
            <person name="Bruce D.C."/>
            <person name="Goodwin L.A."/>
            <person name="Pitluck S."/>
            <person name="Saunders E."/>
            <person name="Brettin T."/>
            <person name="Detter C."/>
            <person name="Han C."/>
            <person name="Larimer F."/>
            <person name="Land M.L."/>
            <person name="Hauser L.J."/>
            <person name="Kyrpides N.C."/>
            <person name="Ovchinnikova G."/>
            <person name="Kathariou S."/>
            <person name="Ramaley R.F."/>
            <person name="Rodrigues D.F."/>
            <person name="Hendrix C."/>
            <person name="Richardson P."/>
            <person name="Tiedje J.M."/>
        </authorList>
    </citation>
    <scope>NUCLEOTIDE SEQUENCE [LARGE SCALE GENOMIC DNA]</scope>
    <source>
        <strain evidence="8">ATCC BAA-1283 / AT1b</strain>
    </source>
</reference>
<dbReference type="Pfam" id="PF08281">
    <property type="entry name" value="Sigma70_r4_2"/>
    <property type="match status" value="1"/>
</dbReference>
<dbReference type="InterPro" id="IPR039425">
    <property type="entry name" value="RNA_pol_sigma-70-like"/>
</dbReference>
<dbReference type="NCBIfam" id="TIGR02937">
    <property type="entry name" value="sigma70-ECF"/>
    <property type="match status" value="1"/>
</dbReference>